<evidence type="ECO:0000259" key="4">
    <source>
        <dbReference type="SMART" id="SM00563"/>
    </source>
</evidence>
<dbReference type="RefSeq" id="WP_089842910.1">
    <property type="nucleotide sequence ID" value="NZ_FOZL01000002.1"/>
</dbReference>
<accession>A0A1I6MYV1</accession>
<keyword evidence="3 5" id="KW-0012">Acyltransferase</keyword>
<dbReference type="CDD" id="cd06551">
    <property type="entry name" value="LPLAT"/>
    <property type="match status" value="1"/>
</dbReference>
<dbReference type="STRING" id="474950.SAMN05421771_3925"/>
<evidence type="ECO:0000256" key="1">
    <source>
        <dbReference type="ARBA" id="ARBA00005189"/>
    </source>
</evidence>
<dbReference type="AlphaFoldDB" id="A0A1I6MYV1"/>
<dbReference type="PANTHER" id="PTHR10434">
    <property type="entry name" value="1-ACYL-SN-GLYCEROL-3-PHOSPHATE ACYLTRANSFERASE"/>
    <property type="match status" value="1"/>
</dbReference>
<dbReference type="OrthoDB" id="152799at2"/>
<evidence type="ECO:0000256" key="2">
    <source>
        <dbReference type="ARBA" id="ARBA00022679"/>
    </source>
</evidence>
<evidence type="ECO:0000256" key="3">
    <source>
        <dbReference type="ARBA" id="ARBA00023315"/>
    </source>
</evidence>
<keyword evidence="6" id="KW-1185">Reference proteome</keyword>
<gene>
    <name evidence="5" type="ORF">SAMN05421771_3925</name>
</gene>
<organism evidence="5 6">
    <name type="scientific">Granulicella pectinivorans</name>
    <dbReference type="NCBI Taxonomy" id="474950"/>
    <lineage>
        <taxon>Bacteria</taxon>
        <taxon>Pseudomonadati</taxon>
        <taxon>Acidobacteriota</taxon>
        <taxon>Terriglobia</taxon>
        <taxon>Terriglobales</taxon>
        <taxon>Acidobacteriaceae</taxon>
        <taxon>Granulicella</taxon>
    </lineage>
</organism>
<name>A0A1I6MYV1_9BACT</name>
<evidence type="ECO:0000313" key="5">
    <source>
        <dbReference type="EMBL" id="SFS20882.1"/>
    </source>
</evidence>
<evidence type="ECO:0000313" key="6">
    <source>
        <dbReference type="Proteomes" id="UP000199024"/>
    </source>
</evidence>
<proteinExistence type="predicted"/>
<feature type="domain" description="Phospholipid/glycerol acyltransferase" evidence="4">
    <location>
        <begin position="46"/>
        <end position="163"/>
    </location>
</feature>
<dbReference type="Pfam" id="PF01553">
    <property type="entry name" value="Acyltransferase"/>
    <property type="match status" value="1"/>
</dbReference>
<sequence>MATAVPRISAPLLLFFRRIVRGYFRRNFHAVRVRGANRFSGATGPLIVYANHGSWWDPMVAFHLADTLMPQRRHYAPMDSEALERYKILGWLGIFGVAMESARGAVQFLRTGEAVLAAGGVLWVTPQGRFVDARMRPLEFKAGLAALASRTGCTVLPLAIEYTFWDERTPECLLQFGEAVHVRKGEALDGVLESALLAAMEELKEASMARSARGFQTLSNGAVGTAGFYALGLRVKAFLQRRKYRAEHTAVGE</sequence>
<protein>
    <submittedName>
        <fullName evidence="5">Acyltransferase</fullName>
    </submittedName>
</protein>
<dbReference type="GO" id="GO:0003841">
    <property type="term" value="F:1-acylglycerol-3-phosphate O-acyltransferase activity"/>
    <property type="evidence" value="ECO:0007669"/>
    <property type="project" value="TreeGrafter"/>
</dbReference>
<dbReference type="SUPFAM" id="SSF69593">
    <property type="entry name" value="Glycerol-3-phosphate (1)-acyltransferase"/>
    <property type="match status" value="1"/>
</dbReference>
<dbReference type="EMBL" id="FOZL01000002">
    <property type="protein sequence ID" value="SFS20882.1"/>
    <property type="molecule type" value="Genomic_DNA"/>
</dbReference>
<dbReference type="InterPro" id="IPR002123">
    <property type="entry name" value="Plipid/glycerol_acylTrfase"/>
</dbReference>
<reference evidence="5 6" key="1">
    <citation type="submission" date="2016-10" db="EMBL/GenBank/DDBJ databases">
        <authorList>
            <person name="de Groot N.N."/>
        </authorList>
    </citation>
    <scope>NUCLEOTIDE SEQUENCE [LARGE SCALE GENOMIC DNA]</scope>
    <source>
        <strain evidence="5 6">DSM 21001</strain>
    </source>
</reference>
<dbReference type="GO" id="GO:0005886">
    <property type="term" value="C:plasma membrane"/>
    <property type="evidence" value="ECO:0007669"/>
    <property type="project" value="TreeGrafter"/>
</dbReference>
<dbReference type="Proteomes" id="UP000199024">
    <property type="component" value="Unassembled WGS sequence"/>
</dbReference>
<keyword evidence="2 5" id="KW-0808">Transferase</keyword>
<dbReference type="PANTHER" id="PTHR10434:SF11">
    <property type="entry name" value="1-ACYL-SN-GLYCEROL-3-PHOSPHATE ACYLTRANSFERASE"/>
    <property type="match status" value="1"/>
</dbReference>
<dbReference type="GO" id="GO:0006654">
    <property type="term" value="P:phosphatidic acid biosynthetic process"/>
    <property type="evidence" value="ECO:0007669"/>
    <property type="project" value="TreeGrafter"/>
</dbReference>
<comment type="pathway">
    <text evidence="1">Lipid metabolism.</text>
</comment>
<dbReference type="SMART" id="SM00563">
    <property type="entry name" value="PlsC"/>
    <property type="match status" value="1"/>
</dbReference>